<dbReference type="Gene3D" id="3.90.78.10">
    <property type="entry name" value="UDP-N-acetylenolpyruvoylglucosamine reductase, C-terminal domain"/>
    <property type="match status" value="1"/>
</dbReference>
<dbReference type="InterPro" id="IPR016167">
    <property type="entry name" value="FAD-bd_PCMH_sub1"/>
</dbReference>
<dbReference type="GO" id="GO:0008762">
    <property type="term" value="F:UDP-N-acetylmuramate dehydrogenase activity"/>
    <property type="evidence" value="ECO:0007669"/>
    <property type="project" value="UniProtKB-UniRule"/>
</dbReference>
<dbReference type="InterPro" id="IPR016169">
    <property type="entry name" value="FAD-bd_PCMH_sub2"/>
</dbReference>
<evidence type="ECO:0000313" key="19">
    <source>
        <dbReference type="Proteomes" id="UP000823882"/>
    </source>
</evidence>
<dbReference type="GO" id="GO:0008360">
    <property type="term" value="P:regulation of cell shape"/>
    <property type="evidence" value="ECO:0007669"/>
    <property type="project" value="UniProtKB-KW"/>
</dbReference>
<keyword evidence="13 16" id="KW-0131">Cell cycle</keyword>
<dbReference type="InterPro" id="IPR011601">
    <property type="entry name" value="MurB_C"/>
</dbReference>
<dbReference type="Pfam" id="PF01565">
    <property type="entry name" value="FAD_binding_4"/>
    <property type="match status" value="1"/>
</dbReference>
<evidence type="ECO:0000256" key="9">
    <source>
        <dbReference type="ARBA" id="ARBA00022857"/>
    </source>
</evidence>
<dbReference type="PROSITE" id="PS51387">
    <property type="entry name" value="FAD_PCMH"/>
    <property type="match status" value="1"/>
</dbReference>
<comment type="cofactor">
    <cofactor evidence="1 16">
        <name>FAD</name>
        <dbReference type="ChEBI" id="CHEBI:57692"/>
    </cofactor>
</comment>
<evidence type="ECO:0000256" key="4">
    <source>
        <dbReference type="ARBA" id="ARBA00004752"/>
    </source>
</evidence>
<dbReference type="GO" id="GO:0051301">
    <property type="term" value="P:cell division"/>
    <property type="evidence" value="ECO:0007669"/>
    <property type="project" value="UniProtKB-KW"/>
</dbReference>
<feature type="active site" evidence="16">
    <location>
        <position position="178"/>
    </location>
</feature>
<dbReference type="NCBIfam" id="NF010480">
    <property type="entry name" value="PRK13905.1"/>
    <property type="match status" value="1"/>
</dbReference>
<evidence type="ECO:0000259" key="17">
    <source>
        <dbReference type="PROSITE" id="PS51387"/>
    </source>
</evidence>
<feature type="domain" description="FAD-binding PCMH-type" evidence="17">
    <location>
        <begin position="33"/>
        <end position="199"/>
    </location>
</feature>
<dbReference type="PANTHER" id="PTHR21071:SF4">
    <property type="entry name" value="UDP-N-ACETYLENOLPYRUVOYLGLUCOSAMINE REDUCTASE"/>
    <property type="match status" value="1"/>
</dbReference>
<evidence type="ECO:0000256" key="16">
    <source>
        <dbReference type="HAMAP-Rule" id="MF_00037"/>
    </source>
</evidence>
<reference evidence="18" key="1">
    <citation type="journal article" date="2021" name="PeerJ">
        <title>Extensive microbial diversity within the chicken gut microbiome revealed by metagenomics and culture.</title>
        <authorList>
            <person name="Gilroy R."/>
            <person name="Ravi A."/>
            <person name="Getino M."/>
            <person name="Pursley I."/>
            <person name="Horton D.L."/>
            <person name="Alikhan N.F."/>
            <person name="Baker D."/>
            <person name="Gharbi K."/>
            <person name="Hall N."/>
            <person name="Watson M."/>
            <person name="Adriaenssens E.M."/>
            <person name="Foster-Nyarko E."/>
            <person name="Jarju S."/>
            <person name="Secka A."/>
            <person name="Antonio M."/>
            <person name="Oren A."/>
            <person name="Chaudhuri R.R."/>
            <person name="La Ragione R."/>
            <person name="Hildebrand F."/>
            <person name="Pallen M.J."/>
        </authorList>
    </citation>
    <scope>NUCLEOTIDE SEQUENCE</scope>
    <source>
        <strain evidence="18">CHK186-1790</strain>
    </source>
</reference>
<dbReference type="InterPro" id="IPR036635">
    <property type="entry name" value="MurB_C_sf"/>
</dbReference>
<dbReference type="EMBL" id="DWWJ01000046">
    <property type="protein sequence ID" value="HJC40385.1"/>
    <property type="molecule type" value="Genomic_DNA"/>
</dbReference>
<dbReference type="HAMAP" id="MF_00037">
    <property type="entry name" value="MurB"/>
    <property type="match status" value="1"/>
</dbReference>
<dbReference type="PANTHER" id="PTHR21071">
    <property type="entry name" value="UDP-N-ACETYLENOLPYRUVOYLGLUCOSAMINE REDUCTASE"/>
    <property type="match status" value="1"/>
</dbReference>
<comment type="subcellular location">
    <subcellularLocation>
        <location evidence="3 16">Cytoplasm</location>
    </subcellularLocation>
</comment>
<keyword evidence="11 16" id="KW-0573">Peptidoglycan synthesis</keyword>
<dbReference type="InterPro" id="IPR006094">
    <property type="entry name" value="Oxid_FAD_bind_N"/>
</dbReference>
<evidence type="ECO:0000313" key="18">
    <source>
        <dbReference type="EMBL" id="HJC40385.1"/>
    </source>
</evidence>
<proteinExistence type="inferred from homology"/>
<evidence type="ECO:0000256" key="8">
    <source>
        <dbReference type="ARBA" id="ARBA00022827"/>
    </source>
</evidence>
<evidence type="ECO:0000256" key="14">
    <source>
        <dbReference type="ARBA" id="ARBA00023316"/>
    </source>
</evidence>
<dbReference type="SUPFAM" id="SSF56194">
    <property type="entry name" value="Uridine diphospho-N-Acetylenolpyruvylglucosamine reductase, MurB, C-terminal domain"/>
    <property type="match status" value="1"/>
</dbReference>
<dbReference type="Pfam" id="PF02873">
    <property type="entry name" value="MurB_C"/>
    <property type="match status" value="1"/>
</dbReference>
<gene>
    <name evidence="16 18" type="primary">murB</name>
    <name evidence="18" type="ORF">H9701_02380</name>
</gene>
<keyword evidence="5 16" id="KW-0963">Cytoplasm</keyword>
<keyword evidence="9 16" id="KW-0521">NADP</keyword>
<dbReference type="Gene3D" id="3.30.465.10">
    <property type="match status" value="1"/>
</dbReference>
<dbReference type="Gene3D" id="3.30.43.10">
    <property type="entry name" value="Uridine Diphospho-n-acetylenolpyruvylglucosamine Reductase, domain 2"/>
    <property type="match status" value="1"/>
</dbReference>
<evidence type="ECO:0000256" key="11">
    <source>
        <dbReference type="ARBA" id="ARBA00022984"/>
    </source>
</evidence>
<dbReference type="AlphaFoldDB" id="A0A9D2P010"/>
<reference evidence="18" key="2">
    <citation type="submission" date="2021-04" db="EMBL/GenBank/DDBJ databases">
        <authorList>
            <person name="Gilroy R."/>
        </authorList>
    </citation>
    <scope>NUCLEOTIDE SEQUENCE</scope>
    <source>
        <strain evidence="18">CHK186-1790</strain>
    </source>
</reference>
<dbReference type="EC" id="1.3.1.98" evidence="16"/>
<evidence type="ECO:0000256" key="15">
    <source>
        <dbReference type="ARBA" id="ARBA00048914"/>
    </source>
</evidence>
<evidence type="ECO:0000256" key="12">
    <source>
        <dbReference type="ARBA" id="ARBA00023002"/>
    </source>
</evidence>
<dbReference type="GO" id="GO:0009252">
    <property type="term" value="P:peptidoglycan biosynthetic process"/>
    <property type="evidence" value="ECO:0007669"/>
    <property type="project" value="UniProtKB-UniRule"/>
</dbReference>
<dbReference type="InterPro" id="IPR003170">
    <property type="entry name" value="MurB"/>
</dbReference>
<organism evidence="18 19">
    <name type="scientific">Candidatus Intestinimonas pullistercoris</name>
    <dbReference type="NCBI Taxonomy" id="2838623"/>
    <lineage>
        <taxon>Bacteria</taxon>
        <taxon>Bacillati</taxon>
        <taxon>Bacillota</taxon>
        <taxon>Clostridia</taxon>
        <taxon>Eubacteriales</taxon>
        <taxon>Intestinimonas</taxon>
    </lineage>
</organism>
<comment type="catalytic activity">
    <reaction evidence="15 16">
        <text>UDP-N-acetyl-alpha-D-muramate + NADP(+) = UDP-N-acetyl-3-O-(1-carboxyvinyl)-alpha-D-glucosamine + NADPH + H(+)</text>
        <dbReference type="Rhea" id="RHEA:12248"/>
        <dbReference type="ChEBI" id="CHEBI:15378"/>
        <dbReference type="ChEBI" id="CHEBI:57783"/>
        <dbReference type="ChEBI" id="CHEBI:58349"/>
        <dbReference type="ChEBI" id="CHEBI:68483"/>
        <dbReference type="ChEBI" id="CHEBI:70757"/>
        <dbReference type="EC" id="1.3.1.98"/>
    </reaction>
</comment>
<evidence type="ECO:0000256" key="3">
    <source>
        <dbReference type="ARBA" id="ARBA00004496"/>
    </source>
</evidence>
<comment type="function">
    <text evidence="2 16">Cell wall formation.</text>
</comment>
<evidence type="ECO:0000256" key="10">
    <source>
        <dbReference type="ARBA" id="ARBA00022960"/>
    </source>
</evidence>
<name>A0A9D2P010_9FIRM</name>
<dbReference type="GO" id="GO:0005829">
    <property type="term" value="C:cytosol"/>
    <property type="evidence" value="ECO:0007669"/>
    <property type="project" value="TreeGrafter"/>
</dbReference>
<comment type="caution">
    <text evidence="18">The sequence shown here is derived from an EMBL/GenBank/DDBJ whole genome shotgun (WGS) entry which is preliminary data.</text>
</comment>
<keyword evidence="6 16" id="KW-0132">Cell division</keyword>
<feature type="active site" description="Proton donor" evidence="16">
    <location>
        <position position="228"/>
    </location>
</feature>
<dbReference type="GO" id="GO:0071949">
    <property type="term" value="F:FAD binding"/>
    <property type="evidence" value="ECO:0007669"/>
    <property type="project" value="InterPro"/>
</dbReference>
<comment type="similarity">
    <text evidence="16">Belongs to the MurB family.</text>
</comment>
<evidence type="ECO:0000256" key="5">
    <source>
        <dbReference type="ARBA" id="ARBA00022490"/>
    </source>
</evidence>
<comment type="pathway">
    <text evidence="4 16">Cell wall biogenesis; peptidoglycan biosynthesis.</text>
</comment>
<keyword evidence="14 16" id="KW-0961">Cell wall biogenesis/degradation</keyword>
<evidence type="ECO:0000256" key="7">
    <source>
        <dbReference type="ARBA" id="ARBA00022630"/>
    </source>
</evidence>
<keyword evidence="7 16" id="KW-0285">Flavoprotein</keyword>
<keyword evidence="10 16" id="KW-0133">Cell shape</keyword>
<evidence type="ECO:0000256" key="1">
    <source>
        <dbReference type="ARBA" id="ARBA00001974"/>
    </source>
</evidence>
<evidence type="ECO:0000256" key="2">
    <source>
        <dbReference type="ARBA" id="ARBA00003921"/>
    </source>
</evidence>
<sequence>MDRYATLFRDLTRTCPSMEVRVDEPMSRHTTFRIGGPVRVMALPKTEEEAVKAVQVALRHEVQPFYMGNGSNLLVSDQGYEGFILKLVDGLGTLEADGTTLNAGSGVLLSRLSSFAMDKGLTGLEFAHGIPGSVGGAVTMNAGAYDSDMSTLVREVRCLTAEGELQALSAQDLDFSYRHSAFSDGGRLILGATLELRPGSEGDIRALMEDFGNRRRHKQPLDLPSAGSIFKRPQGYYAAALIDECKLKGTTIGGAQVSKKHAGFIVNVDKATCADVLRLAELVQETVLRETGVELELEVRTLGQV</sequence>
<keyword evidence="12 16" id="KW-0560">Oxidoreductase</keyword>
<dbReference type="InterPro" id="IPR016166">
    <property type="entry name" value="FAD-bd_PCMH"/>
</dbReference>
<dbReference type="NCBIfam" id="TIGR00179">
    <property type="entry name" value="murB"/>
    <property type="match status" value="1"/>
</dbReference>
<keyword evidence="8 16" id="KW-0274">FAD</keyword>
<evidence type="ECO:0000256" key="6">
    <source>
        <dbReference type="ARBA" id="ARBA00022618"/>
    </source>
</evidence>
<dbReference type="GO" id="GO:0071555">
    <property type="term" value="P:cell wall organization"/>
    <property type="evidence" value="ECO:0007669"/>
    <property type="project" value="UniProtKB-KW"/>
</dbReference>
<protein>
    <recommendedName>
        <fullName evidence="16">UDP-N-acetylenolpyruvoylglucosamine reductase</fullName>
        <ecNumber evidence="16">1.3.1.98</ecNumber>
    </recommendedName>
    <alternativeName>
        <fullName evidence="16">UDP-N-acetylmuramate dehydrogenase</fullName>
    </alternativeName>
</protein>
<evidence type="ECO:0000256" key="13">
    <source>
        <dbReference type="ARBA" id="ARBA00023306"/>
    </source>
</evidence>
<accession>A0A9D2P010</accession>
<dbReference type="InterPro" id="IPR036318">
    <property type="entry name" value="FAD-bd_PCMH-like_sf"/>
</dbReference>
<dbReference type="SUPFAM" id="SSF56176">
    <property type="entry name" value="FAD-binding/transporter-associated domain-like"/>
    <property type="match status" value="1"/>
</dbReference>
<feature type="active site" evidence="16">
    <location>
        <position position="298"/>
    </location>
</feature>
<dbReference type="Proteomes" id="UP000823882">
    <property type="component" value="Unassembled WGS sequence"/>
</dbReference>